<accession>A0A1H7J1G0</accession>
<dbReference type="Proteomes" id="UP000199297">
    <property type="component" value="Unassembled WGS sequence"/>
</dbReference>
<dbReference type="Pfam" id="PF22098">
    <property type="entry name" value="DUF6942"/>
    <property type="match status" value="1"/>
</dbReference>
<name>A0A1H7J1G0_9GAMM</name>
<sequence length="175" mass="19754">MNNQAVGLGSRQAKLIFYIANRPPLPAYQQLTNVNTLAKGDIANICTATGNHWRKVFNVYAKLLFELAPKRYASWQALRDEALLQAGHEHCLLFSAPKLTYHQSDSHSPKALHIIIGKGYAEQLGLSQNCTWLNEYFAINESLAVIICPYFDYRQLSNKKISQLVALIRQLSTHP</sequence>
<proteinExistence type="predicted"/>
<dbReference type="InterPro" id="IPR054222">
    <property type="entry name" value="DUF6942"/>
</dbReference>
<evidence type="ECO:0000313" key="2">
    <source>
        <dbReference type="Proteomes" id="UP000199297"/>
    </source>
</evidence>
<organism evidence="1 2">
    <name type="scientific">Colwellia chukchiensis</name>
    <dbReference type="NCBI Taxonomy" id="641665"/>
    <lineage>
        <taxon>Bacteria</taxon>
        <taxon>Pseudomonadati</taxon>
        <taxon>Pseudomonadota</taxon>
        <taxon>Gammaproteobacteria</taxon>
        <taxon>Alteromonadales</taxon>
        <taxon>Colwelliaceae</taxon>
        <taxon>Colwellia</taxon>
    </lineage>
</organism>
<dbReference type="EMBL" id="FOBI01000002">
    <property type="protein sequence ID" value="SEK66915.1"/>
    <property type="molecule type" value="Genomic_DNA"/>
</dbReference>
<dbReference type="RefSeq" id="WP_085283824.1">
    <property type="nucleotide sequence ID" value="NZ_FOBI01000002.1"/>
</dbReference>
<keyword evidence="2" id="KW-1185">Reference proteome</keyword>
<evidence type="ECO:0000313" key="1">
    <source>
        <dbReference type="EMBL" id="SEK66915.1"/>
    </source>
</evidence>
<reference evidence="2" key="1">
    <citation type="submission" date="2016-10" db="EMBL/GenBank/DDBJ databases">
        <authorList>
            <person name="Varghese N."/>
            <person name="Submissions S."/>
        </authorList>
    </citation>
    <scope>NUCLEOTIDE SEQUENCE [LARGE SCALE GENOMIC DNA]</scope>
    <source>
        <strain evidence="2">CGMCC 1.9127</strain>
    </source>
</reference>
<gene>
    <name evidence="1" type="ORF">SAMN05216262_10274</name>
</gene>
<protein>
    <submittedName>
        <fullName evidence="1">Uncharacterized protein</fullName>
    </submittedName>
</protein>
<dbReference type="AlphaFoldDB" id="A0A1H7J1G0"/>
<dbReference type="STRING" id="641665.GCA_002104455_01859"/>